<comment type="caution">
    <text evidence="3">The sequence shown here is derived from an EMBL/GenBank/DDBJ whole genome shotgun (WGS) entry which is preliminary data.</text>
</comment>
<evidence type="ECO:0000313" key="3">
    <source>
        <dbReference type="EMBL" id="MFC7091840.1"/>
    </source>
</evidence>
<evidence type="ECO:0000259" key="2">
    <source>
        <dbReference type="Pfam" id="PF09722"/>
    </source>
</evidence>
<dbReference type="EMBL" id="JBHSZP010000044">
    <property type="protein sequence ID" value="MFC7091840.1"/>
    <property type="molecule type" value="Genomic_DNA"/>
</dbReference>
<evidence type="ECO:0000313" key="4">
    <source>
        <dbReference type="Proteomes" id="UP001596411"/>
    </source>
</evidence>
<keyword evidence="1" id="KW-0472">Membrane</keyword>
<sequence length="99" mass="10744">MTASPDATAALLPLGIFFAALLLFGSGLVWARHRDRQERIQTILEKIEPWAGSRDAAEAWYRNYPIAALGDLTAADLVAQGRADDVLTYLAHIEAGGYS</sequence>
<dbReference type="Pfam" id="PF09722">
    <property type="entry name" value="Xre_MbcA_ParS_C"/>
    <property type="match status" value="1"/>
</dbReference>
<organism evidence="3 4">
    <name type="scientific">Halomonas salifodinae</name>
    <dbReference type="NCBI Taxonomy" id="438745"/>
    <lineage>
        <taxon>Bacteria</taxon>
        <taxon>Pseudomonadati</taxon>
        <taxon>Pseudomonadota</taxon>
        <taxon>Gammaproteobacteria</taxon>
        <taxon>Oceanospirillales</taxon>
        <taxon>Halomonadaceae</taxon>
        <taxon>Halomonas</taxon>
    </lineage>
</organism>
<keyword evidence="1" id="KW-0812">Transmembrane</keyword>
<feature type="domain" description="Antitoxin Xre/MbcA/ParS-like toxin-binding" evidence="2">
    <location>
        <begin position="51"/>
        <end position="96"/>
    </location>
</feature>
<reference evidence="4" key="1">
    <citation type="journal article" date="2019" name="Int. J. Syst. Evol. Microbiol.">
        <title>The Global Catalogue of Microorganisms (GCM) 10K type strain sequencing project: providing services to taxonomists for standard genome sequencing and annotation.</title>
        <authorList>
            <consortium name="The Broad Institute Genomics Platform"/>
            <consortium name="The Broad Institute Genome Sequencing Center for Infectious Disease"/>
            <person name="Wu L."/>
            <person name="Ma J."/>
        </authorList>
    </citation>
    <scope>NUCLEOTIDE SEQUENCE [LARGE SCALE GENOMIC DNA]</scope>
    <source>
        <strain evidence="4">CGMCC 1.13666</strain>
    </source>
</reference>
<dbReference type="RefSeq" id="WP_379730172.1">
    <property type="nucleotide sequence ID" value="NZ_JBHSZP010000044.1"/>
</dbReference>
<protein>
    <submittedName>
        <fullName evidence="3">Antitoxin Xre/MbcA/ParS toxin-binding domain-containing protein</fullName>
    </submittedName>
</protein>
<keyword evidence="1" id="KW-1133">Transmembrane helix</keyword>
<proteinExistence type="predicted"/>
<dbReference type="Proteomes" id="UP001596411">
    <property type="component" value="Unassembled WGS sequence"/>
</dbReference>
<dbReference type="InterPro" id="IPR024467">
    <property type="entry name" value="Xre/MbcA/ParS-like_toxin-bd"/>
</dbReference>
<accession>A0ABW2F1A9</accession>
<evidence type="ECO:0000256" key="1">
    <source>
        <dbReference type="SAM" id="Phobius"/>
    </source>
</evidence>
<feature type="transmembrane region" description="Helical" evidence="1">
    <location>
        <begin position="12"/>
        <end position="31"/>
    </location>
</feature>
<keyword evidence="4" id="KW-1185">Reference proteome</keyword>
<gene>
    <name evidence="3" type="ORF">ACFQH5_20045</name>
</gene>
<name>A0ABW2F1A9_9GAMM</name>